<protein>
    <recommendedName>
        <fullName evidence="1">Extradiol ring-cleavage dioxygenase class III enzyme subunit B domain-containing protein</fullName>
    </recommendedName>
</protein>
<name>A0A918ZRD4_9ACTN</name>
<evidence type="ECO:0000313" key="3">
    <source>
        <dbReference type="Proteomes" id="UP000603227"/>
    </source>
</evidence>
<accession>A0A918ZRD4</accession>
<keyword evidence="3" id="KW-1185">Reference proteome</keyword>
<proteinExistence type="predicted"/>
<dbReference type="Gene3D" id="3.40.830.10">
    <property type="entry name" value="LigB-like"/>
    <property type="match status" value="1"/>
</dbReference>
<sequence>MVAGDHLNQWFMDNMPQFLIGKAQRATGPFPHERDAFGLEDYDVEIEGALARHLLNKGVEGHFDLSYSNEFTIDHGFVVPLSLLRPEQDTPVIPLFTNVMVPPIPPGRRFHELGLAVRELIETFDADTRVAVVTSGHMTNSIGSPTMLSFAQQPLTDWDKSTWHRLHHGDIDELVAESTFEHLYSFGNGTPGFLDYIFALGMVGERRPDWSELTYGPTQLPTGFLEWNEQTLNGGAR</sequence>
<reference evidence="2" key="1">
    <citation type="journal article" date="2014" name="Int. J. Syst. Evol. Microbiol.">
        <title>Complete genome sequence of Corynebacterium casei LMG S-19264T (=DSM 44701T), isolated from a smear-ripened cheese.</title>
        <authorList>
            <consortium name="US DOE Joint Genome Institute (JGI-PGF)"/>
            <person name="Walter F."/>
            <person name="Albersmeier A."/>
            <person name="Kalinowski J."/>
            <person name="Ruckert C."/>
        </authorList>
    </citation>
    <scope>NUCLEOTIDE SEQUENCE</scope>
    <source>
        <strain evidence="2">CGMCC 4.7403</strain>
    </source>
</reference>
<dbReference type="GO" id="GO:0008198">
    <property type="term" value="F:ferrous iron binding"/>
    <property type="evidence" value="ECO:0007669"/>
    <property type="project" value="InterPro"/>
</dbReference>
<comment type="caution">
    <text evidence="2">The sequence shown here is derived from an EMBL/GenBank/DDBJ whole genome shotgun (WGS) entry which is preliminary data.</text>
</comment>
<dbReference type="InterPro" id="IPR004183">
    <property type="entry name" value="Xdiol_dOase_suB"/>
</dbReference>
<dbReference type="EMBL" id="BNAT01000066">
    <property type="protein sequence ID" value="GHE66972.1"/>
    <property type="molecule type" value="Genomic_DNA"/>
</dbReference>
<dbReference type="AlphaFoldDB" id="A0A918ZRD4"/>
<organism evidence="2 3">
    <name type="scientific">Streptomyces capitiformicae</name>
    <dbReference type="NCBI Taxonomy" id="2014920"/>
    <lineage>
        <taxon>Bacteria</taxon>
        <taxon>Bacillati</taxon>
        <taxon>Actinomycetota</taxon>
        <taxon>Actinomycetes</taxon>
        <taxon>Kitasatosporales</taxon>
        <taxon>Streptomycetaceae</taxon>
        <taxon>Streptomyces</taxon>
    </lineage>
</organism>
<dbReference type="SUPFAM" id="SSF53213">
    <property type="entry name" value="LigB-like"/>
    <property type="match status" value="1"/>
</dbReference>
<gene>
    <name evidence="2" type="ORF">GCM10017771_90650</name>
</gene>
<dbReference type="GO" id="GO:0016702">
    <property type="term" value="F:oxidoreductase activity, acting on single donors with incorporation of molecular oxygen, incorporation of two atoms of oxygen"/>
    <property type="evidence" value="ECO:0007669"/>
    <property type="project" value="UniProtKB-ARBA"/>
</dbReference>
<reference evidence="2" key="2">
    <citation type="submission" date="2020-09" db="EMBL/GenBank/DDBJ databases">
        <authorList>
            <person name="Sun Q."/>
            <person name="Zhou Y."/>
        </authorList>
    </citation>
    <scope>NUCLEOTIDE SEQUENCE</scope>
    <source>
        <strain evidence="2">CGMCC 4.7403</strain>
    </source>
</reference>
<feature type="domain" description="Extradiol ring-cleavage dioxygenase class III enzyme subunit B" evidence="1">
    <location>
        <begin position="8"/>
        <end position="212"/>
    </location>
</feature>
<dbReference type="Pfam" id="PF02900">
    <property type="entry name" value="LigB"/>
    <property type="match status" value="1"/>
</dbReference>
<dbReference type="Proteomes" id="UP000603227">
    <property type="component" value="Unassembled WGS sequence"/>
</dbReference>
<evidence type="ECO:0000313" key="2">
    <source>
        <dbReference type="EMBL" id="GHE66972.1"/>
    </source>
</evidence>
<evidence type="ECO:0000259" key="1">
    <source>
        <dbReference type="Pfam" id="PF02900"/>
    </source>
</evidence>